<name>A0A0F9TFG0_9ZZZZ</name>
<reference evidence="1" key="1">
    <citation type="journal article" date="2015" name="Nature">
        <title>Complex archaea that bridge the gap between prokaryotes and eukaryotes.</title>
        <authorList>
            <person name="Spang A."/>
            <person name="Saw J.H."/>
            <person name="Jorgensen S.L."/>
            <person name="Zaremba-Niedzwiedzka K."/>
            <person name="Martijn J."/>
            <person name="Lind A.E."/>
            <person name="van Eijk R."/>
            <person name="Schleper C."/>
            <person name="Guy L."/>
            <person name="Ettema T.J."/>
        </authorList>
    </citation>
    <scope>NUCLEOTIDE SEQUENCE</scope>
</reference>
<dbReference type="AlphaFoldDB" id="A0A0F9TFG0"/>
<accession>A0A0F9TFG0</accession>
<organism evidence="1">
    <name type="scientific">marine sediment metagenome</name>
    <dbReference type="NCBI Taxonomy" id="412755"/>
    <lineage>
        <taxon>unclassified sequences</taxon>
        <taxon>metagenomes</taxon>
        <taxon>ecological metagenomes</taxon>
    </lineage>
</organism>
<sequence length="281" mass="31476">MVSPAARVADGAEMLRLGFANRVSDSYFTPPWVVGDLRRDSESIKGFPEHARETLPILARKIYDRFIAPSLTSTSTSGEFMEFVMARRREFQREMRAFGSAVASLAPVSLESVSPESEYMRVSESEIREMLLGGLTVLVGEKGAREVRFAMDTHQRASQLAARTMELDPPTEEPEQREDHFLCGKYNYSTALFAYGMMCFGAIHLGVEPKPKVLGGVFVMTRYGALDSYSCARRLFDLRAPQRAKAVKHDPPRAVSAEELELLDYGLDEAEELLRPYDASE</sequence>
<proteinExistence type="predicted"/>
<evidence type="ECO:0000313" key="1">
    <source>
        <dbReference type="EMBL" id="KKN79960.1"/>
    </source>
</evidence>
<protein>
    <submittedName>
        <fullName evidence="1">Uncharacterized protein</fullName>
    </submittedName>
</protein>
<dbReference type="EMBL" id="LAZR01000239">
    <property type="protein sequence ID" value="KKN79960.1"/>
    <property type="molecule type" value="Genomic_DNA"/>
</dbReference>
<gene>
    <name evidence="1" type="ORF">LCGC14_0334680</name>
</gene>
<comment type="caution">
    <text evidence="1">The sequence shown here is derived from an EMBL/GenBank/DDBJ whole genome shotgun (WGS) entry which is preliminary data.</text>
</comment>